<gene>
    <name evidence="2" type="ORF">KCH_71720</name>
</gene>
<dbReference type="RefSeq" id="WP_035869561.1">
    <property type="nucleotide sequence ID" value="NZ_KK853997.1"/>
</dbReference>
<comment type="caution">
    <text evidence="2">The sequence shown here is derived from an EMBL/GenBank/DDBJ whole genome shotgun (WGS) entry which is preliminary data.</text>
</comment>
<dbReference type="AlphaFoldDB" id="A0A066YHV1"/>
<evidence type="ECO:0000313" key="3">
    <source>
        <dbReference type="Proteomes" id="UP000027178"/>
    </source>
</evidence>
<evidence type="ECO:0000313" key="2">
    <source>
        <dbReference type="EMBL" id="KDN81078.1"/>
    </source>
</evidence>
<dbReference type="HOGENOM" id="CLU_2806755_0_0_11"/>
<dbReference type="PATRIC" id="fig|1348663.4.peg.6933"/>
<protein>
    <recommendedName>
        <fullName evidence="4">Secreted protein</fullName>
    </recommendedName>
</protein>
<evidence type="ECO:0000256" key="1">
    <source>
        <dbReference type="SAM" id="SignalP"/>
    </source>
</evidence>
<sequence length="67" mass="6605">MRTALTTLAAALLAALPTAAAAAETATDTPAPIPNQGYSIPVGAITDLGALPMLGTLGNDFARLLGQ</sequence>
<name>A0A066YHV1_9ACTN</name>
<dbReference type="eggNOG" id="ENOG5030Q9G">
    <property type="taxonomic scope" value="Bacteria"/>
</dbReference>
<keyword evidence="3" id="KW-1185">Reference proteome</keyword>
<keyword evidence="1" id="KW-0732">Signal</keyword>
<feature type="chain" id="PRO_5001631589" description="Secreted protein" evidence="1">
    <location>
        <begin position="23"/>
        <end position="67"/>
    </location>
</feature>
<accession>A0A066YHV1</accession>
<evidence type="ECO:0008006" key="4">
    <source>
        <dbReference type="Google" id="ProtNLM"/>
    </source>
</evidence>
<organism evidence="2 3">
    <name type="scientific">Kitasatospora cheerisanensis KCTC 2395</name>
    <dbReference type="NCBI Taxonomy" id="1348663"/>
    <lineage>
        <taxon>Bacteria</taxon>
        <taxon>Bacillati</taxon>
        <taxon>Actinomycetota</taxon>
        <taxon>Actinomycetes</taxon>
        <taxon>Kitasatosporales</taxon>
        <taxon>Streptomycetaceae</taxon>
        <taxon>Kitasatospora</taxon>
    </lineage>
</organism>
<proteinExistence type="predicted"/>
<dbReference type="EMBL" id="JNBY01000155">
    <property type="protein sequence ID" value="KDN81078.1"/>
    <property type="molecule type" value="Genomic_DNA"/>
</dbReference>
<feature type="signal peptide" evidence="1">
    <location>
        <begin position="1"/>
        <end position="22"/>
    </location>
</feature>
<reference evidence="2 3" key="1">
    <citation type="submission" date="2014-05" db="EMBL/GenBank/DDBJ databases">
        <title>Draft Genome Sequence of Kitasatospora cheerisanensis KCTC 2395.</title>
        <authorList>
            <person name="Nam D.H."/>
        </authorList>
    </citation>
    <scope>NUCLEOTIDE SEQUENCE [LARGE SCALE GENOMIC DNA]</scope>
    <source>
        <strain evidence="2 3">KCTC 2395</strain>
    </source>
</reference>
<dbReference type="Proteomes" id="UP000027178">
    <property type="component" value="Unassembled WGS sequence"/>
</dbReference>